<feature type="domain" description="WRKY" evidence="6">
    <location>
        <begin position="128"/>
        <end position="191"/>
    </location>
</feature>
<dbReference type="EMBL" id="OX465085">
    <property type="protein sequence ID" value="CAI9301658.1"/>
    <property type="molecule type" value="Genomic_DNA"/>
</dbReference>
<dbReference type="Gene3D" id="2.20.25.80">
    <property type="entry name" value="WRKY domain"/>
    <property type="match status" value="1"/>
</dbReference>
<keyword evidence="2" id="KW-0805">Transcription regulation</keyword>
<dbReference type="AlphaFoldDB" id="A0AA35ZZF6"/>
<evidence type="ECO:0000259" key="6">
    <source>
        <dbReference type="PROSITE" id="PS50811"/>
    </source>
</evidence>
<dbReference type="GO" id="GO:0005634">
    <property type="term" value="C:nucleus"/>
    <property type="evidence" value="ECO:0007669"/>
    <property type="project" value="UniProtKB-SubCell"/>
</dbReference>
<dbReference type="PROSITE" id="PS50811">
    <property type="entry name" value="WRKY"/>
    <property type="match status" value="1"/>
</dbReference>
<dbReference type="Proteomes" id="UP001177003">
    <property type="component" value="Chromosome 9"/>
</dbReference>
<gene>
    <name evidence="7" type="ORF">LSALG_LOCUS40195</name>
</gene>
<keyword evidence="4" id="KW-0804">Transcription</keyword>
<reference evidence="7" key="1">
    <citation type="submission" date="2023-04" db="EMBL/GenBank/DDBJ databases">
        <authorList>
            <person name="Vijverberg K."/>
            <person name="Xiong W."/>
            <person name="Schranz E."/>
        </authorList>
    </citation>
    <scope>NUCLEOTIDE SEQUENCE</scope>
</reference>
<evidence type="ECO:0000256" key="4">
    <source>
        <dbReference type="ARBA" id="ARBA00023163"/>
    </source>
</evidence>
<dbReference type="InterPro" id="IPR036576">
    <property type="entry name" value="WRKY_dom_sf"/>
</dbReference>
<evidence type="ECO:0000256" key="5">
    <source>
        <dbReference type="ARBA" id="ARBA00023242"/>
    </source>
</evidence>
<keyword evidence="5" id="KW-0539">Nucleus</keyword>
<dbReference type="GO" id="GO:0043565">
    <property type="term" value="F:sequence-specific DNA binding"/>
    <property type="evidence" value="ECO:0007669"/>
    <property type="project" value="InterPro"/>
</dbReference>
<organism evidence="7 8">
    <name type="scientific">Lactuca saligna</name>
    <name type="common">Willowleaf lettuce</name>
    <dbReference type="NCBI Taxonomy" id="75948"/>
    <lineage>
        <taxon>Eukaryota</taxon>
        <taxon>Viridiplantae</taxon>
        <taxon>Streptophyta</taxon>
        <taxon>Embryophyta</taxon>
        <taxon>Tracheophyta</taxon>
        <taxon>Spermatophyta</taxon>
        <taxon>Magnoliopsida</taxon>
        <taxon>eudicotyledons</taxon>
        <taxon>Gunneridae</taxon>
        <taxon>Pentapetalae</taxon>
        <taxon>asterids</taxon>
        <taxon>campanulids</taxon>
        <taxon>Asterales</taxon>
        <taxon>Asteraceae</taxon>
        <taxon>Cichorioideae</taxon>
        <taxon>Cichorieae</taxon>
        <taxon>Lactucinae</taxon>
        <taxon>Lactuca</taxon>
    </lineage>
</organism>
<evidence type="ECO:0000256" key="1">
    <source>
        <dbReference type="ARBA" id="ARBA00004123"/>
    </source>
</evidence>
<evidence type="ECO:0000256" key="3">
    <source>
        <dbReference type="ARBA" id="ARBA00023125"/>
    </source>
</evidence>
<proteinExistence type="predicted"/>
<comment type="subcellular location">
    <subcellularLocation>
        <location evidence="1">Nucleus</location>
    </subcellularLocation>
</comment>
<protein>
    <recommendedName>
        <fullName evidence="6">WRKY domain-containing protein</fullName>
    </recommendedName>
</protein>
<sequence>MESPTWPESSQSNRIKAIQELTHGQEWTNKLQEALWCPENFESDPTSIDGVLVQILEMFEKTISIVGTSSSINNATFDQLLTSDLHSSASLGKPKSENINETPNSVIPVKIKKRCVKRRKSSWTSTKVTSDLIDDGHAWRKYGQKEILNANHQRSYYRCTYKSDQGCLATKQVQMIEDKPPKYRITYFGNHTCNNLQRAPPIILDSPDPRDESIILNFETKELIKKKHLHPNFPSIKQELKDGFPSLSSLGGNQSSSCNNDPPWGSFTHVPQVPTESVSLMSSWLDHEEMVSPRAYSGLDRGDIIS</sequence>
<accession>A0AA35ZZF6</accession>
<dbReference type="Pfam" id="PF03106">
    <property type="entry name" value="WRKY"/>
    <property type="match status" value="1"/>
</dbReference>
<dbReference type="InterPro" id="IPR044810">
    <property type="entry name" value="WRKY_plant"/>
</dbReference>
<evidence type="ECO:0000313" key="7">
    <source>
        <dbReference type="EMBL" id="CAI9301658.1"/>
    </source>
</evidence>
<dbReference type="SMART" id="SM00774">
    <property type="entry name" value="WRKY"/>
    <property type="match status" value="1"/>
</dbReference>
<keyword evidence="3" id="KW-0238">DNA-binding</keyword>
<dbReference type="SUPFAM" id="SSF118290">
    <property type="entry name" value="WRKY DNA-binding domain"/>
    <property type="match status" value="1"/>
</dbReference>
<evidence type="ECO:0000313" key="8">
    <source>
        <dbReference type="Proteomes" id="UP001177003"/>
    </source>
</evidence>
<evidence type="ECO:0000256" key="2">
    <source>
        <dbReference type="ARBA" id="ARBA00023015"/>
    </source>
</evidence>
<keyword evidence="8" id="KW-1185">Reference proteome</keyword>
<dbReference type="InterPro" id="IPR003657">
    <property type="entry name" value="WRKY_dom"/>
</dbReference>
<dbReference type="PANTHER" id="PTHR31282">
    <property type="entry name" value="WRKY TRANSCRIPTION FACTOR 21-RELATED"/>
    <property type="match status" value="1"/>
</dbReference>
<dbReference type="GO" id="GO:0003700">
    <property type="term" value="F:DNA-binding transcription factor activity"/>
    <property type="evidence" value="ECO:0007669"/>
    <property type="project" value="InterPro"/>
</dbReference>
<name>A0AA35ZZF6_LACSI</name>